<keyword evidence="1" id="KW-0472">Membrane</keyword>
<organism evidence="4">
    <name type="scientific">Melampsora larici-populina (strain 98AG31 / pathotype 3-4-7)</name>
    <name type="common">Poplar leaf rust fungus</name>
    <dbReference type="NCBI Taxonomy" id="747676"/>
    <lineage>
        <taxon>Eukaryota</taxon>
        <taxon>Fungi</taxon>
        <taxon>Dikarya</taxon>
        <taxon>Basidiomycota</taxon>
        <taxon>Pucciniomycotina</taxon>
        <taxon>Pucciniomycetes</taxon>
        <taxon>Pucciniales</taxon>
        <taxon>Melampsoraceae</taxon>
        <taxon>Melampsora</taxon>
    </lineage>
</organism>
<feature type="chain" id="PRO_5003321347" description="G protein-coupled receptor" evidence="2">
    <location>
        <begin position="22"/>
        <end position="280"/>
    </location>
</feature>
<gene>
    <name evidence="3" type="ORF">MELLADRAFT_112973</name>
</gene>
<proteinExistence type="predicted"/>
<dbReference type="RefSeq" id="XP_007417670.1">
    <property type="nucleotide sequence ID" value="XM_007417608.1"/>
</dbReference>
<dbReference type="InParanoid" id="F4S8A5"/>
<evidence type="ECO:0000256" key="1">
    <source>
        <dbReference type="SAM" id="Phobius"/>
    </source>
</evidence>
<dbReference type="GeneID" id="18924839"/>
<keyword evidence="1" id="KW-1133">Transmembrane helix</keyword>
<sequence>MTFMCLALWFIPALIVIFISAESELEELRAVLKAITSDLRHQGAMANMENYRRMDLLVRLIPARQLVVHRDRMARLFRLSMMIGITDLSVLSLIYGPLLAISIGTIRKKTSECTFAIATCTAERSIQFKRIERRLAKEHQTLLQHALAAYGSTLIFIPVIAWQLSYKGTTFMQNKKWLILTQIVSLSGTGLLSAVGIHTDNSLLPGNARSFRHWREHVESSFSRNRAIIDCKLTSNMISSIGFLLNQQAKRLLETHRAVTEACLGSSKDKESYESSCPTD</sequence>
<feature type="signal peptide" evidence="2">
    <location>
        <begin position="1"/>
        <end position="21"/>
    </location>
</feature>
<dbReference type="AlphaFoldDB" id="F4S8A5"/>
<feature type="transmembrane region" description="Helical" evidence="1">
    <location>
        <begin position="79"/>
        <end position="101"/>
    </location>
</feature>
<keyword evidence="4" id="KW-1185">Reference proteome</keyword>
<reference evidence="4" key="1">
    <citation type="journal article" date="2011" name="Proc. Natl. Acad. Sci. U.S.A.">
        <title>Obligate biotrophy features unraveled by the genomic analysis of rust fungi.</title>
        <authorList>
            <person name="Duplessis S."/>
            <person name="Cuomo C.A."/>
            <person name="Lin Y.-C."/>
            <person name="Aerts A."/>
            <person name="Tisserant E."/>
            <person name="Veneault-Fourrey C."/>
            <person name="Joly D.L."/>
            <person name="Hacquard S."/>
            <person name="Amselem J."/>
            <person name="Cantarel B.L."/>
            <person name="Chiu R."/>
            <person name="Coutinho P.M."/>
            <person name="Feau N."/>
            <person name="Field M."/>
            <person name="Frey P."/>
            <person name="Gelhaye E."/>
            <person name="Goldberg J."/>
            <person name="Grabherr M.G."/>
            <person name="Kodira C.D."/>
            <person name="Kohler A."/>
            <person name="Kuees U."/>
            <person name="Lindquist E.A."/>
            <person name="Lucas S.M."/>
            <person name="Mago R."/>
            <person name="Mauceli E."/>
            <person name="Morin E."/>
            <person name="Murat C."/>
            <person name="Pangilinan J.L."/>
            <person name="Park R."/>
            <person name="Pearson M."/>
            <person name="Quesneville H."/>
            <person name="Rouhier N."/>
            <person name="Sakthikumar S."/>
            <person name="Salamov A.A."/>
            <person name="Schmutz J."/>
            <person name="Selles B."/>
            <person name="Shapiro H."/>
            <person name="Tanguay P."/>
            <person name="Tuskan G.A."/>
            <person name="Henrissat B."/>
            <person name="Van de Peer Y."/>
            <person name="Rouze P."/>
            <person name="Ellis J.G."/>
            <person name="Dodds P.N."/>
            <person name="Schein J.E."/>
            <person name="Zhong S."/>
            <person name="Hamelin R.C."/>
            <person name="Grigoriev I.V."/>
            <person name="Szabo L.J."/>
            <person name="Martin F."/>
        </authorList>
    </citation>
    <scope>NUCLEOTIDE SEQUENCE [LARGE SCALE GENOMIC DNA]</scope>
    <source>
        <strain evidence="4">98AG31 / pathotype 3-4-7</strain>
    </source>
</reference>
<keyword evidence="2" id="KW-0732">Signal</keyword>
<evidence type="ECO:0000313" key="4">
    <source>
        <dbReference type="Proteomes" id="UP000001072"/>
    </source>
</evidence>
<dbReference type="OrthoDB" id="2503731at2759"/>
<accession>F4S8A5</accession>
<name>F4S8A5_MELLP</name>
<feature type="transmembrane region" description="Helical" evidence="1">
    <location>
        <begin position="177"/>
        <end position="197"/>
    </location>
</feature>
<evidence type="ECO:0000313" key="3">
    <source>
        <dbReference type="EMBL" id="EGF99122.1"/>
    </source>
</evidence>
<dbReference type="VEuPathDB" id="FungiDB:MELLADRAFT_112973"/>
<dbReference type="Proteomes" id="UP000001072">
    <property type="component" value="Unassembled WGS sequence"/>
</dbReference>
<protein>
    <recommendedName>
        <fullName evidence="5">G protein-coupled receptor</fullName>
    </recommendedName>
</protein>
<dbReference type="KEGG" id="mlr:MELLADRAFT_112973"/>
<evidence type="ECO:0000256" key="2">
    <source>
        <dbReference type="SAM" id="SignalP"/>
    </source>
</evidence>
<dbReference type="EMBL" id="GL883164">
    <property type="protein sequence ID" value="EGF99122.1"/>
    <property type="molecule type" value="Genomic_DNA"/>
</dbReference>
<keyword evidence="1" id="KW-0812">Transmembrane</keyword>
<evidence type="ECO:0008006" key="5">
    <source>
        <dbReference type="Google" id="ProtNLM"/>
    </source>
</evidence>
<feature type="transmembrane region" description="Helical" evidence="1">
    <location>
        <begin position="142"/>
        <end position="165"/>
    </location>
</feature>
<dbReference type="HOGENOM" id="CLU_994272_0_0_1"/>